<feature type="domain" description="Helicase C-terminal" evidence="6">
    <location>
        <begin position="1"/>
        <end position="66"/>
    </location>
</feature>
<keyword evidence="4" id="KW-0067">ATP-binding</keyword>
<gene>
    <name evidence="7" type="ORF">HXK26_06260</name>
</gene>
<evidence type="ECO:0000313" key="8">
    <source>
        <dbReference type="Proteomes" id="UP000698335"/>
    </source>
</evidence>
<dbReference type="SUPFAM" id="SSF52540">
    <property type="entry name" value="P-loop containing nucleoside triphosphate hydrolases"/>
    <property type="match status" value="1"/>
</dbReference>
<dbReference type="GO" id="GO:0016787">
    <property type="term" value="F:hydrolase activity"/>
    <property type="evidence" value="ECO:0007669"/>
    <property type="project" value="UniProtKB-KW"/>
</dbReference>
<keyword evidence="1" id="KW-0547">Nucleotide-binding</keyword>
<dbReference type="InterPro" id="IPR027417">
    <property type="entry name" value="P-loop_NTPase"/>
</dbReference>
<dbReference type="PANTHER" id="PTHR47959">
    <property type="entry name" value="ATP-DEPENDENT RNA HELICASE RHLE-RELATED"/>
    <property type="match status" value="1"/>
</dbReference>
<dbReference type="GO" id="GO:0005524">
    <property type="term" value="F:ATP binding"/>
    <property type="evidence" value="ECO:0007669"/>
    <property type="project" value="UniProtKB-KW"/>
</dbReference>
<keyword evidence="3 7" id="KW-0347">Helicase</keyword>
<evidence type="ECO:0000256" key="5">
    <source>
        <dbReference type="ARBA" id="ARBA00038437"/>
    </source>
</evidence>
<dbReference type="InterPro" id="IPR001650">
    <property type="entry name" value="Helicase_C-like"/>
</dbReference>
<reference evidence="7" key="1">
    <citation type="submission" date="2020-04" db="EMBL/GenBank/DDBJ databases">
        <title>Deep metagenomics examines the oral microbiome during advanced dental caries in children, revealing novel taxa and co-occurrences with host molecules.</title>
        <authorList>
            <person name="Baker J.L."/>
            <person name="Morton J.T."/>
            <person name="Dinis M."/>
            <person name="Alvarez R."/>
            <person name="Tran N.C."/>
            <person name="Knight R."/>
            <person name="Edlund A."/>
        </authorList>
    </citation>
    <scope>NUCLEOTIDE SEQUENCE</scope>
    <source>
        <strain evidence="7">JCVI_38_bin.5</strain>
    </source>
</reference>
<dbReference type="InterPro" id="IPR050079">
    <property type="entry name" value="DEAD_box_RNA_helicase"/>
</dbReference>
<dbReference type="GO" id="GO:0005829">
    <property type="term" value="C:cytosol"/>
    <property type="evidence" value="ECO:0007669"/>
    <property type="project" value="TreeGrafter"/>
</dbReference>
<evidence type="ECO:0000256" key="1">
    <source>
        <dbReference type="ARBA" id="ARBA00022741"/>
    </source>
</evidence>
<protein>
    <submittedName>
        <fullName evidence="7">ATP-dependent helicase</fullName>
    </submittedName>
</protein>
<dbReference type="Proteomes" id="UP000698335">
    <property type="component" value="Unassembled WGS sequence"/>
</dbReference>
<dbReference type="EMBL" id="JABZGW010000291">
    <property type="protein sequence ID" value="MBF4808283.1"/>
    <property type="molecule type" value="Genomic_DNA"/>
</dbReference>
<keyword evidence="2" id="KW-0378">Hydrolase</keyword>
<feature type="non-terminal residue" evidence="7">
    <location>
        <position position="1"/>
    </location>
</feature>
<comment type="similarity">
    <text evidence="5">Belongs to the DEAD box helicase family.</text>
</comment>
<evidence type="ECO:0000256" key="4">
    <source>
        <dbReference type="ARBA" id="ARBA00022840"/>
    </source>
</evidence>
<dbReference type="AlphaFoldDB" id="A0A930W0Q5"/>
<dbReference type="Gene3D" id="3.40.50.300">
    <property type="entry name" value="P-loop containing nucleotide triphosphate hydrolases"/>
    <property type="match status" value="1"/>
</dbReference>
<sequence length="101" mass="11265">NFDVPLDPEDYVHRIGRTGRAGATGQAYTFMGPDEVTPLREIEYFTKALIPAWDLPGFGYETGRIILQASRSTSKTTRSMFSGSRARGRNFGFGGRYGRHT</sequence>
<comment type="caution">
    <text evidence="7">The sequence shown here is derived from an EMBL/GenBank/DDBJ whole genome shotgun (WGS) entry which is preliminary data.</text>
</comment>
<evidence type="ECO:0000256" key="3">
    <source>
        <dbReference type="ARBA" id="ARBA00022806"/>
    </source>
</evidence>
<dbReference type="GO" id="GO:0003724">
    <property type="term" value="F:RNA helicase activity"/>
    <property type="evidence" value="ECO:0007669"/>
    <property type="project" value="TreeGrafter"/>
</dbReference>
<dbReference type="PANTHER" id="PTHR47959:SF1">
    <property type="entry name" value="ATP-DEPENDENT RNA HELICASE DBPA"/>
    <property type="match status" value="1"/>
</dbReference>
<evidence type="ECO:0000259" key="6">
    <source>
        <dbReference type="PROSITE" id="PS51194"/>
    </source>
</evidence>
<proteinExistence type="inferred from homology"/>
<dbReference type="PROSITE" id="PS51194">
    <property type="entry name" value="HELICASE_CTER"/>
    <property type="match status" value="1"/>
</dbReference>
<name>A0A930W0Q5_9ACTN</name>
<accession>A0A930W0Q5</accession>
<evidence type="ECO:0000256" key="2">
    <source>
        <dbReference type="ARBA" id="ARBA00022801"/>
    </source>
</evidence>
<evidence type="ECO:0000313" key="7">
    <source>
        <dbReference type="EMBL" id="MBF4808283.1"/>
    </source>
</evidence>
<organism evidence="7 8">
    <name type="scientific">Lancefieldella rimae</name>
    <dbReference type="NCBI Taxonomy" id="1383"/>
    <lineage>
        <taxon>Bacteria</taxon>
        <taxon>Bacillati</taxon>
        <taxon>Actinomycetota</taxon>
        <taxon>Coriobacteriia</taxon>
        <taxon>Coriobacteriales</taxon>
        <taxon>Atopobiaceae</taxon>
        <taxon>Lancefieldella</taxon>
    </lineage>
</organism>